<accession>A0ACC5YJA5</accession>
<protein>
    <submittedName>
        <fullName evidence="1">Uncharacterized protein</fullName>
    </submittedName>
</protein>
<evidence type="ECO:0000313" key="1">
    <source>
        <dbReference type="EMBL" id="MCJ8735533.1"/>
    </source>
</evidence>
<proteinExistence type="predicted"/>
<reference evidence="1" key="1">
    <citation type="submission" date="2020-02" db="EMBL/GenBank/DDBJ databases">
        <title>Genome sequencing of the panga catfish, Pangasius djambal.</title>
        <authorList>
            <person name="Wen M."/>
            <person name="Zahm M."/>
            <person name="Roques C."/>
            <person name="Cabau C."/>
            <person name="Klopp C."/>
            <person name="Donnadieu C."/>
            <person name="Jouanno E."/>
            <person name="Avarre J.-C."/>
            <person name="Campet M."/>
            <person name="Ha T."/>
            <person name="Dugue R."/>
            <person name="Lampietro C."/>
            <person name="Louis A."/>
            <person name="Herpin A."/>
            <person name="Echchiki A."/>
            <person name="Berthelot C."/>
            <person name="Parey E."/>
            <person name="Roest-Crollius H."/>
            <person name="Braasch I."/>
            <person name="Postlethwait J.H."/>
            <person name="Bobe J."/>
            <person name="Montfort J."/>
            <person name="Bouchez O."/>
            <person name="Begum T."/>
            <person name="Schartl M."/>
            <person name="Gustiano R."/>
            <person name="Guiguen Y."/>
        </authorList>
    </citation>
    <scope>NUCLEOTIDE SEQUENCE</scope>
    <source>
        <strain evidence="1">Pdj_M5554</strain>
    </source>
</reference>
<dbReference type="Proteomes" id="UP000830395">
    <property type="component" value="Chromosome 9"/>
</dbReference>
<dbReference type="EMBL" id="CM040983">
    <property type="protein sequence ID" value="MCJ8735533.1"/>
    <property type="molecule type" value="Genomic_DNA"/>
</dbReference>
<evidence type="ECO:0000313" key="2">
    <source>
        <dbReference type="Proteomes" id="UP000830395"/>
    </source>
</evidence>
<organism evidence="1 2">
    <name type="scientific">Pangasius djambal</name>
    <dbReference type="NCBI Taxonomy" id="1691987"/>
    <lineage>
        <taxon>Eukaryota</taxon>
        <taxon>Metazoa</taxon>
        <taxon>Chordata</taxon>
        <taxon>Craniata</taxon>
        <taxon>Vertebrata</taxon>
        <taxon>Euteleostomi</taxon>
        <taxon>Actinopterygii</taxon>
        <taxon>Neopterygii</taxon>
        <taxon>Teleostei</taxon>
        <taxon>Ostariophysi</taxon>
        <taxon>Siluriformes</taxon>
        <taxon>Pangasiidae</taxon>
        <taxon>Pangasius</taxon>
    </lineage>
</organism>
<name>A0ACC5YJA5_9TELE</name>
<comment type="caution">
    <text evidence="1">The sequence shown here is derived from an EMBL/GenBank/DDBJ whole genome shotgun (WGS) entry which is preliminary data.</text>
</comment>
<keyword evidence="2" id="KW-1185">Reference proteome</keyword>
<sequence>MAEEAEKSPLLCAEASGSELHHSSVSDNVPSAPPYQGEAPPPYWAVPVVGSASLCCGVCGAQIALNPNSSQHMVKCGVCQEATPIRSPPAGKRFVRCPCHCLLICNTSSQRVAYVPSAPPYQGEAPPPYWAVPVVGSASLCCGVCGAQIALNPNSSQHMVKCGVCQEATLFKSQKMADEAEKSPLLCAEASGSELHHSSVPDNVPSAPPYQGEAPPPYWAVPAVGSASLCCGVCGAQIALNPNSSQHMVKCGVCQEATPIRSPPAGKRFVRCPCHCLLICNTSSQRVACPRPQCKRVIELTGPGSSSAVVQYYGTRASCGHCSQTFLGPQSGKKMRVRCPHCRKVSFIGQEYPMKRCVYFTLMAIFFAVVAGGLIGATVQEARDYNAIYALWTFLLVLCVGCVCWAVYWARIKVSTPLQS</sequence>
<gene>
    <name evidence="1" type="ORF">PDJAM_G00248020</name>
</gene>